<feature type="region of interest" description="Disordered" evidence="1">
    <location>
        <begin position="205"/>
        <end position="238"/>
    </location>
</feature>
<dbReference type="EMBL" id="JH668402">
    <property type="protein sequence ID" value="KAG6451249.1"/>
    <property type="molecule type" value="Genomic_DNA"/>
</dbReference>
<dbReference type="SUPFAM" id="SSF57903">
    <property type="entry name" value="FYVE/PHD zinc finger"/>
    <property type="match status" value="1"/>
</dbReference>
<keyword evidence="3" id="KW-1185">Reference proteome</keyword>
<dbReference type="AlphaFoldDB" id="A0A922CME0"/>
<accession>A0A922CME0</accession>
<gene>
    <name evidence="2" type="ORF">O3G_MSEX007004</name>
</gene>
<evidence type="ECO:0000313" key="3">
    <source>
        <dbReference type="Proteomes" id="UP000791440"/>
    </source>
</evidence>
<dbReference type="InterPro" id="IPR011011">
    <property type="entry name" value="Znf_FYVE_PHD"/>
</dbReference>
<organism evidence="2 3">
    <name type="scientific">Manduca sexta</name>
    <name type="common">Tobacco hawkmoth</name>
    <name type="synonym">Tobacco hornworm</name>
    <dbReference type="NCBI Taxonomy" id="7130"/>
    <lineage>
        <taxon>Eukaryota</taxon>
        <taxon>Metazoa</taxon>
        <taxon>Ecdysozoa</taxon>
        <taxon>Arthropoda</taxon>
        <taxon>Hexapoda</taxon>
        <taxon>Insecta</taxon>
        <taxon>Pterygota</taxon>
        <taxon>Neoptera</taxon>
        <taxon>Endopterygota</taxon>
        <taxon>Lepidoptera</taxon>
        <taxon>Glossata</taxon>
        <taxon>Ditrysia</taxon>
        <taxon>Bombycoidea</taxon>
        <taxon>Sphingidae</taxon>
        <taxon>Sphinginae</taxon>
        <taxon>Sphingini</taxon>
        <taxon>Manduca</taxon>
    </lineage>
</organism>
<dbReference type="Proteomes" id="UP000791440">
    <property type="component" value="Unassembled WGS sequence"/>
</dbReference>
<reference evidence="2" key="2">
    <citation type="submission" date="2020-12" db="EMBL/GenBank/DDBJ databases">
        <authorList>
            <person name="Kanost M."/>
        </authorList>
    </citation>
    <scope>NUCLEOTIDE SEQUENCE</scope>
</reference>
<protein>
    <recommendedName>
        <fullName evidence="4">PHD-type domain-containing protein</fullName>
    </recommendedName>
</protein>
<evidence type="ECO:0000256" key="1">
    <source>
        <dbReference type="SAM" id="MobiDB-lite"/>
    </source>
</evidence>
<proteinExistence type="predicted"/>
<evidence type="ECO:0000313" key="2">
    <source>
        <dbReference type="EMBL" id="KAG6451249.1"/>
    </source>
</evidence>
<reference evidence="2" key="1">
    <citation type="journal article" date="2016" name="Insect Biochem. Mol. Biol.">
        <title>Multifaceted biological insights from a draft genome sequence of the tobacco hornworm moth, Manduca sexta.</title>
        <authorList>
            <person name="Kanost M.R."/>
            <person name="Arrese E.L."/>
            <person name="Cao X."/>
            <person name="Chen Y.R."/>
            <person name="Chellapilla S."/>
            <person name="Goldsmith M.R."/>
            <person name="Grosse-Wilde E."/>
            <person name="Heckel D.G."/>
            <person name="Herndon N."/>
            <person name="Jiang H."/>
            <person name="Papanicolaou A."/>
            <person name="Qu J."/>
            <person name="Soulages J.L."/>
            <person name="Vogel H."/>
            <person name="Walters J."/>
            <person name="Waterhouse R.M."/>
            <person name="Ahn S.J."/>
            <person name="Almeida F.C."/>
            <person name="An C."/>
            <person name="Aqrawi P."/>
            <person name="Bretschneider A."/>
            <person name="Bryant W.B."/>
            <person name="Bucks S."/>
            <person name="Chao H."/>
            <person name="Chevignon G."/>
            <person name="Christen J.M."/>
            <person name="Clarke D.F."/>
            <person name="Dittmer N.T."/>
            <person name="Ferguson L.C.F."/>
            <person name="Garavelou S."/>
            <person name="Gordon K.H.J."/>
            <person name="Gunaratna R.T."/>
            <person name="Han Y."/>
            <person name="Hauser F."/>
            <person name="He Y."/>
            <person name="Heidel-Fischer H."/>
            <person name="Hirsh A."/>
            <person name="Hu Y."/>
            <person name="Jiang H."/>
            <person name="Kalra D."/>
            <person name="Klinner C."/>
            <person name="Konig C."/>
            <person name="Kovar C."/>
            <person name="Kroll A.R."/>
            <person name="Kuwar S.S."/>
            <person name="Lee S.L."/>
            <person name="Lehman R."/>
            <person name="Li K."/>
            <person name="Li Z."/>
            <person name="Liang H."/>
            <person name="Lovelace S."/>
            <person name="Lu Z."/>
            <person name="Mansfield J.H."/>
            <person name="McCulloch K.J."/>
            <person name="Mathew T."/>
            <person name="Morton B."/>
            <person name="Muzny D.M."/>
            <person name="Neunemann D."/>
            <person name="Ongeri F."/>
            <person name="Pauchet Y."/>
            <person name="Pu L.L."/>
            <person name="Pyrousis I."/>
            <person name="Rao X.J."/>
            <person name="Redding A."/>
            <person name="Roesel C."/>
            <person name="Sanchez-Gracia A."/>
            <person name="Schaack S."/>
            <person name="Shukla A."/>
            <person name="Tetreau G."/>
            <person name="Wang Y."/>
            <person name="Xiong G.H."/>
            <person name="Traut W."/>
            <person name="Walsh T.K."/>
            <person name="Worley K.C."/>
            <person name="Wu D."/>
            <person name="Wu W."/>
            <person name="Wu Y.Q."/>
            <person name="Zhang X."/>
            <person name="Zou Z."/>
            <person name="Zucker H."/>
            <person name="Briscoe A.D."/>
            <person name="Burmester T."/>
            <person name="Clem R.J."/>
            <person name="Feyereisen R."/>
            <person name="Grimmelikhuijzen C.J.P."/>
            <person name="Hamodrakas S.J."/>
            <person name="Hansson B.S."/>
            <person name="Huguet E."/>
            <person name="Jermiin L.S."/>
            <person name="Lan Q."/>
            <person name="Lehman H.K."/>
            <person name="Lorenzen M."/>
            <person name="Merzendorfer H."/>
            <person name="Michalopoulos I."/>
            <person name="Morton D.B."/>
            <person name="Muthukrishnan S."/>
            <person name="Oakeshott J.G."/>
            <person name="Palmer W."/>
            <person name="Park Y."/>
            <person name="Passarelli A.L."/>
            <person name="Rozas J."/>
            <person name="Schwartz L.M."/>
            <person name="Smith W."/>
            <person name="Southgate A."/>
            <person name="Vilcinskas A."/>
            <person name="Vogt R."/>
            <person name="Wang P."/>
            <person name="Werren J."/>
            <person name="Yu X.Q."/>
            <person name="Zhou J.J."/>
            <person name="Brown S.J."/>
            <person name="Scherer S.E."/>
            <person name="Richards S."/>
            <person name="Blissard G.W."/>
        </authorList>
    </citation>
    <scope>NUCLEOTIDE SEQUENCE</scope>
</reference>
<sequence>MSKCNKPKNACKICLTPVTQKNGLQCQGACQSWVHYACLNYTPGRINDIKKGIIKVTCPCPDCKTTQPKEYRTDQPYSCSNSQCPANVPPRCENLKCPINKGDAMIQTPSQKCPLGRCGTDCKQHSSPQLPNAPSIKFSNPCAPAPRVRIATCPSGCTNTSSDIPGDREGSKSDVPMDAVAQMCNTVGLLTNQINELMNKMKQLTEDSPSRCPPSANRSLEKANCPKPCFCPGNPRNK</sequence>
<evidence type="ECO:0008006" key="4">
    <source>
        <dbReference type="Google" id="ProtNLM"/>
    </source>
</evidence>
<name>A0A922CME0_MANSE</name>
<dbReference type="OrthoDB" id="7478244at2759"/>
<comment type="caution">
    <text evidence="2">The sequence shown here is derived from an EMBL/GenBank/DDBJ whole genome shotgun (WGS) entry which is preliminary data.</text>
</comment>